<feature type="signal peptide" evidence="2">
    <location>
        <begin position="1"/>
        <end position="19"/>
    </location>
</feature>
<name>A0A7X1PJD0_9PSED</name>
<evidence type="ECO:0000256" key="2">
    <source>
        <dbReference type="SAM" id="SignalP"/>
    </source>
</evidence>
<dbReference type="RefSeq" id="WP_085596054.1">
    <property type="nucleotide sequence ID" value="NZ_CP191492.1"/>
</dbReference>
<feature type="region of interest" description="Disordered" evidence="1">
    <location>
        <begin position="101"/>
        <end position="126"/>
    </location>
</feature>
<feature type="compositionally biased region" description="Basic and acidic residues" evidence="1">
    <location>
        <begin position="108"/>
        <end position="126"/>
    </location>
</feature>
<dbReference type="PROSITE" id="PS51257">
    <property type="entry name" value="PROKAR_LIPOPROTEIN"/>
    <property type="match status" value="1"/>
</dbReference>
<proteinExistence type="predicted"/>
<comment type="caution">
    <text evidence="3">The sequence shown here is derived from an EMBL/GenBank/DDBJ whole genome shotgun (WGS) entry which is preliminary data.</text>
</comment>
<dbReference type="EMBL" id="WHUV01000001">
    <property type="protein sequence ID" value="MQA52812.1"/>
    <property type="molecule type" value="Genomic_DNA"/>
</dbReference>
<protein>
    <recommendedName>
        <fullName evidence="5">Lipoprotein</fullName>
    </recommendedName>
</protein>
<evidence type="ECO:0000313" key="4">
    <source>
        <dbReference type="Proteomes" id="UP000486534"/>
    </source>
</evidence>
<dbReference type="AlphaFoldDB" id="A0A7X1PJD0"/>
<evidence type="ECO:0000256" key="1">
    <source>
        <dbReference type="SAM" id="MobiDB-lite"/>
    </source>
</evidence>
<evidence type="ECO:0008006" key="5">
    <source>
        <dbReference type="Google" id="ProtNLM"/>
    </source>
</evidence>
<feature type="chain" id="PRO_5031449406" description="Lipoprotein" evidence="2">
    <location>
        <begin position="20"/>
        <end position="126"/>
    </location>
</feature>
<keyword evidence="2" id="KW-0732">Signal</keyword>
<evidence type="ECO:0000313" key="3">
    <source>
        <dbReference type="EMBL" id="MQA52812.1"/>
    </source>
</evidence>
<reference evidence="3 4" key="1">
    <citation type="submission" date="2019-10" db="EMBL/GenBank/DDBJ databases">
        <title>Pseudomonas dajingensis sp. nov., isolated from the profound head ulcers of farmed Murray cod (Maccullochella peelii peelii).</title>
        <authorList>
            <person name="Liu Y."/>
        </authorList>
    </citation>
    <scope>NUCLEOTIDE SEQUENCE [LARGE SCALE GENOMIC DNA]</scope>
    <source>
        <strain evidence="3 4">MC042</strain>
    </source>
</reference>
<dbReference type="Proteomes" id="UP000486534">
    <property type="component" value="Unassembled WGS sequence"/>
</dbReference>
<accession>A0A7X1PJD0</accession>
<gene>
    <name evidence="3" type="ORF">GDH07_05655</name>
</gene>
<organism evidence="3 4">
    <name type="scientific">Pseudomonas piscis</name>
    <dbReference type="NCBI Taxonomy" id="2614538"/>
    <lineage>
        <taxon>Bacteria</taxon>
        <taxon>Pseudomonadati</taxon>
        <taxon>Pseudomonadota</taxon>
        <taxon>Gammaproteobacteria</taxon>
        <taxon>Pseudomonadales</taxon>
        <taxon>Pseudomonadaceae</taxon>
        <taxon>Pseudomonas</taxon>
    </lineage>
</organism>
<sequence length="126" mass="14370">MYRRLLLIALLGSSLSACAPYYAGDYYDSQIYSSPAPAYYYGGGSSYYYSTGRGYHAPRYYQPAPRYYQPSPRYYQAPRALYRPYPDRGWGGHDRRGNWNNNGGSHDWGGHGHHDRGDRGRGGRGH</sequence>